<evidence type="ECO:0000256" key="5">
    <source>
        <dbReference type="ARBA" id="ARBA00022692"/>
    </source>
</evidence>
<dbReference type="Pfam" id="PF01762">
    <property type="entry name" value="Galactosyl_T"/>
    <property type="match status" value="1"/>
</dbReference>
<dbReference type="OrthoDB" id="115198at2759"/>
<dbReference type="Proteomes" id="UP001165065">
    <property type="component" value="Unassembled WGS sequence"/>
</dbReference>
<evidence type="ECO:0000256" key="9">
    <source>
        <dbReference type="ARBA" id="ARBA00023136"/>
    </source>
</evidence>
<evidence type="ECO:0000256" key="1">
    <source>
        <dbReference type="ARBA" id="ARBA00004323"/>
    </source>
</evidence>
<accession>A0A9W7LD62</accession>
<evidence type="ECO:0000256" key="3">
    <source>
        <dbReference type="ARBA" id="ARBA00022676"/>
    </source>
</evidence>
<keyword evidence="11" id="KW-1185">Reference proteome</keyword>
<comment type="subcellular location">
    <subcellularLocation>
        <location evidence="1">Golgi apparatus membrane</location>
        <topology evidence="1">Single-pass type II membrane protein</topology>
    </subcellularLocation>
</comment>
<dbReference type="GO" id="GO:0000139">
    <property type="term" value="C:Golgi membrane"/>
    <property type="evidence" value="ECO:0007669"/>
    <property type="project" value="UniProtKB-SubCell"/>
</dbReference>
<keyword evidence="6" id="KW-0735">Signal-anchor</keyword>
<keyword evidence="5" id="KW-0812">Transmembrane</keyword>
<keyword evidence="4" id="KW-0808">Transferase</keyword>
<dbReference type="InterPro" id="IPR002659">
    <property type="entry name" value="Glyco_trans_31"/>
</dbReference>
<evidence type="ECO:0000256" key="6">
    <source>
        <dbReference type="ARBA" id="ARBA00022968"/>
    </source>
</evidence>
<proteinExistence type="inferred from homology"/>
<protein>
    <submittedName>
        <fullName evidence="10">Uncharacterized protein</fullName>
    </submittedName>
</protein>
<evidence type="ECO:0000313" key="11">
    <source>
        <dbReference type="Proteomes" id="UP001165065"/>
    </source>
</evidence>
<reference evidence="11" key="1">
    <citation type="journal article" date="2023" name="Commun. Biol.">
        <title>Genome analysis of Parmales, the sister group of diatoms, reveals the evolutionary specialization of diatoms from phago-mixotrophs to photoautotrophs.</title>
        <authorList>
            <person name="Ban H."/>
            <person name="Sato S."/>
            <person name="Yoshikawa S."/>
            <person name="Yamada K."/>
            <person name="Nakamura Y."/>
            <person name="Ichinomiya M."/>
            <person name="Sato N."/>
            <person name="Blanc-Mathieu R."/>
            <person name="Endo H."/>
            <person name="Kuwata A."/>
            <person name="Ogata H."/>
        </authorList>
    </citation>
    <scope>NUCLEOTIDE SEQUENCE [LARGE SCALE GENOMIC DNA]</scope>
</reference>
<keyword evidence="3" id="KW-0328">Glycosyltransferase</keyword>
<gene>
    <name evidence="10" type="ORF">TrCOL_g1696</name>
</gene>
<dbReference type="AlphaFoldDB" id="A0A9W7LD62"/>
<evidence type="ECO:0000313" key="10">
    <source>
        <dbReference type="EMBL" id="GMI46750.1"/>
    </source>
</evidence>
<evidence type="ECO:0000256" key="2">
    <source>
        <dbReference type="ARBA" id="ARBA00008661"/>
    </source>
</evidence>
<dbReference type="EMBL" id="BRYA01000310">
    <property type="protein sequence ID" value="GMI46750.1"/>
    <property type="molecule type" value="Genomic_DNA"/>
</dbReference>
<keyword evidence="7" id="KW-1133">Transmembrane helix</keyword>
<evidence type="ECO:0000256" key="7">
    <source>
        <dbReference type="ARBA" id="ARBA00022989"/>
    </source>
</evidence>
<keyword evidence="9" id="KW-0472">Membrane</keyword>
<keyword evidence="8" id="KW-0333">Golgi apparatus</keyword>
<comment type="similarity">
    <text evidence="2">Belongs to the glycosyltransferase 31 family.</text>
</comment>
<name>A0A9W7LD62_9STRA</name>
<dbReference type="PANTHER" id="PTHR11214:SF3">
    <property type="entry name" value="BETA-1,3-GALACTOSYLTRANSFERASE 6"/>
    <property type="match status" value="1"/>
</dbReference>
<dbReference type="Gene3D" id="3.90.550.50">
    <property type="match status" value="2"/>
</dbReference>
<evidence type="ECO:0000256" key="4">
    <source>
        <dbReference type="ARBA" id="ARBA00022679"/>
    </source>
</evidence>
<comment type="caution">
    <text evidence="10">The sequence shown here is derived from an EMBL/GenBank/DDBJ whole genome shotgun (WGS) entry which is preliminary data.</text>
</comment>
<evidence type="ECO:0000256" key="8">
    <source>
        <dbReference type="ARBA" id="ARBA00023034"/>
    </source>
</evidence>
<organism evidence="10 11">
    <name type="scientific">Triparma columacea</name>
    <dbReference type="NCBI Taxonomy" id="722753"/>
    <lineage>
        <taxon>Eukaryota</taxon>
        <taxon>Sar</taxon>
        <taxon>Stramenopiles</taxon>
        <taxon>Ochrophyta</taxon>
        <taxon>Bolidophyceae</taxon>
        <taxon>Parmales</taxon>
        <taxon>Triparmaceae</taxon>
        <taxon>Triparma</taxon>
    </lineage>
</organism>
<dbReference type="GO" id="GO:0016758">
    <property type="term" value="F:hexosyltransferase activity"/>
    <property type="evidence" value="ECO:0007669"/>
    <property type="project" value="InterPro"/>
</dbReference>
<sequence length="1003" mass="111857">MPPTLFIAISRTRRLRIVYVVSDEEDVSDLVASIAAKRAELAINSDHSEETVGNWSEQILLVLQTPNTKEERPPVQKEFRMLEEFRDGGTGNAVFTKLDTDTMISPHNLLKSLDTIDSKSDTVYYGRPNSSCGCAYDKKDYSFWGNPPDCVYSKAIHYCGGPFYVTTRRTLQAMHPKSFVAANNGTRVQQCKSSDLSVGNMFMTGHRNGEAVSCSIFDAFDTKPVPTWPMNQMTNKKEIVYTNVCQQIGSPGGIFDAHTILDPFGQNWGQVHYQNCITFHPAKTADDWLYLWNHVRSGADTVSAVDVEMKELWAKKKELKWPKTCRVAAYVLSSPGRPEERQAVRLTWGTAAKAYGIQLRFAVGLPKGSSMAWVEHALDYEHSLNGDIVKIDMRESYVTLPEKVARGMADFAKRGGDCDFYFKTDADSFVRPYQLIKMLEREEAKVLYADPKKKIAKSEVMLYIGKVWEGAKVVTDPDNPWYLGDKSVVDSLASTGDGTYPPYASGAAYLLSSSLAIAMADRRRANGYGGCYTPETILSGPEDVQVGLCANTLKTKGGMKSIKIVSSVELHVELCDSRTIVDNPVSSHGDYNLIQRQEAHLRGGDIWCELRGKNPGLIYGSRYQPGSNNYFSNMVSDNIDHHFVRRIKAPWETSDHRLYMFLSDEILGKDSTRSFERFCHEEGGFDCYVNVYKCINCVENWYVFSRERKAKKNDEIEYRTATIMHDEVNSGGSVFSKSLTDKKSTESDEGAEKLDFVVVGTLDSVDNAAGFCDGFLKHVNKLNVVSGFRGHSGEGYDIQLLFGLHATDLKDIACVDDLTKKLMKVFESTVTSTTVTVSTIDLDQILVVDSLAADVAITQNMMTKARQESVAIVLPFYKHGSQLLSQQNAVKKEGLLDSLASYFSWGVSVNNPKSMQDTTESCGETFSAYRDVESLVIRGKSILAFCGGFALYLTDYQSLLATNNGSEPSDRGYEVNLDDTYHRGIWSFLNLNQPLVISICKVN</sequence>
<dbReference type="PANTHER" id="PTHR11214">
    <property type="entry name" value="BETA-1,3-N-ACETYLGLUCOSAMINYLTRANSFERASE"/>
    <property type="match status" value="1"/>
</dbReference>